<keyword evidence="7" id="KW-0812">Transmembrane</keyword>
<evidence type="ECO:0000256" key="14">
    <source>
        <dbReference type="ARBA" id="ARBA00023016"/>
    </source>
</evidence>
<keyword evidence="9 19" id="KW-0603">Photosystem I</keyword>
<keyword evidence="12" id="KW-1133">Transmembrane helix</keyword>
<evidence type="ECO:0000256" key="17">
    <source>
        <dbReference type="ARBA" id="ARBA00023276"/>
    </source>
</evidence>
<accession>A0A0D2MMG9</accession>
<keyword evidence="8" id="KW-0479">Metal-binding</keyword>
<gene>
    <name evidence="20" type="ORF">MNEG_6217</name>
</gene>
<feature type="binding site" evidence="18">
    <location>
        <position position="189"/>
    </location>
    <ligand>
        <name>chlorophyll a</name>
        <dbReference type="ChEBI" id="CHEBI:58416"/>
        <label>1</label>
    </ligand>
</feature>
<dbReference type="OrthoDB" id="423598at2759"/>
<feature type="binding site" evidence="18">
    <location>
        <position position="193"/>
    </location>
    <ligand>
        <name>chlorophyll a</name>
        <dbReference type="ChEBI" id="CHEBI:58416"/>
        <label>1</label>
    </ligand>
</feature>
<keyword evidence="15 19" id="KW-0793">Thylakoid</keyword>
<evidence type="ECO:0000256" key="8">
    <source>
        <dbReference type="ARBA" id="ARBA00022723"/>
    </source>
</evidence>
<dbReference type="AlphaFoldDB" id="A0A0D2MMG9"/>
<dbReference type="GO" id="GO:0046872">
    <property type="term" value="F:metal ion binding"/>
    <property type="evidence" value="ECO:0007669"/>
    <property type="project" value="UniProtKB-KW"/>
</dbReference>
<dbReference type="GO" id="GO:0010196">
    <property type="term" value="P:nonphotochemical quenching"/>
    <property type="evidence" value="ECO:0007669"/>
    <property type="project" value="UniProtKB-ARBA"/>
</dbReference>
<evidence type="ECO:0000256" key="7">
    <source>
        <dbReference type="ARBA" id="ARBA00022692"/>
    </source>
</evidence>
<evidence type="ECO:0000256" key="19">
    <source>
        <dbReference type="RuleBase" id="RU363080"/>
    </source>
</evidence>
<reference evidence="20 21" key="1">
    <citation type="journal article" date="2013" name="BMC Genomics">
        <title>Reconstruction of the lipid metabolism for the microalga Monoraphidium neglectum from its genome sequence reveals characteristics suitable for biofuel production.</title>
        <authorList>
            <person name="Bogen C."/>
            <person name="Al-Dilaimi A."/>
            <person name="Albersmeier A."/>
            <person name="Wichmann J."/>
            <person name="Grundmann M."/>
            <person name="Rupp O."/>
            <person name="Lauersen K.J."/>
            <person name="Blifernez-Klassen O."/>
            <person name="Kalinowski J."/>
            <person name="Goesmann A."/>
            <person name="Mussgnug J.H."/>
            <person name="Kruse O."/>
        </authorList>
    </citation>
    <scope>NUCLEOTIDE SEQUENCE [LARGE SCALE GENOMIC DNA]</scope>
    <source>
        <strain evidence="20 21">SAG 48.87</strain>
    </source>
</reference>
<comment type="similarity">
    <text evidence="2 19">Belongs to the light-harvesting chlorophyll a/b-binding (LHC) protein family.</text>
</comment>
<dbReference type="Gene3D" id="1.10.3460.10">
    <property type="entry name" value="Chlorophyll a/b binding protein domain"/>
    <property type="match status" value="1"/>
</dbReference>
<dbReference type="InterPro" id="IPR001344">
    <property type="entry name" value="Chloro_AB-bd_pln"/>
</dbReference>
<evidence type="ECO:0000256" key="12">
    <source>
        <dbReference type="ARBA" id="ARBA00022989"/>
    </source>
</evidence>
<dbReference type="GO" id="GO:0080183">
    <property type="term" value="P:response to photooxidative stress"/>
    <property type="evidence" value="ECO:0007669"/>
    <property type="project" value="UniProtKB-ARBA"/>
</dbReference>
<feature type="binding site" evidence="18">
    <location>
        <position position="207"/>
    </location>
    <ligand>
        <name>chlorophyll a</name>
        <dbReference type="ChEBI" id="CHEBI:58416"/>
        <label>1</label>
    </ligand>
</feature>
<dbReference type="RefSeq" id="XP_013900766.1">
    <property type="nucleotide sequence ID" value="XM_014045312.1"/>
</dbReference>
<evidence type="ECO:0000256" key="5">
    <source>
        <dbReference type="ARBA" id="ARBA00022531"/>
    </source>
</evidence>
<evidence type="ECO:0000256" key="3">
    <source>
        <dbReference type="ARBA" id="ARBA00022494"/>
    </source>
</evidence>
<feature type="binding site" description="axial binding residue" evidence="18">
    <location>
        <position position="41"/>
    </location>
    <ligand>
        <name>chlorophyll b</name>
        <dbReference type="ChEBI" id="CHEBI:61721"/>
        <label>1</label>
    </ligand>
    <ligandPart>
        <name>Mg</name>
        <dbReference type="ChEBI" id="CHEBI:25107"/>
    </ligandPart>
</feature>
<keyword evidence="14" id="KW-0346">Stress response</keyword>
<dbReference type="GeneID" id="25739093"/>
<evidence type="ECO:0000256" key="4">
    <source>
        <dbReference type="ARBA" id="ARBA00022528"/>
    </source>
</evidence>
<dbReference type="SUPFAM" id="SSF103511">
    <property type="entry name" value="Chlorophyll a-b binding protein"/>
    <property type="match status" value="1"/>
</dbReference>
<sequence length="242" mass="26479">MRTMLNKATARPSVAVRSISGKASVSGKSTAAGKAQTAREYAATLPGISEPFPNIFDPANFLETASVRDVRRWRESEIIHGRVSMLAALGFVVGENLEDFPAFYNFDGQISGPAIYQFQQVEARGAIFWEPLLLAIGLAESWRVAVGWATPVGNGFNQLKDDYELGNLLFDPLNLAPTDPEELKVLQTKELNNGRLAMIAIAAFTAQELVNGREIFEHLFIGVENEVIAEATLVEKEIGLIQ</sequence>
<evidence type="ECO:0000256" key="18">
    <source>
        <dbReference type="PIRSR" id="PIRSR601344-1"/>
    </source>
</evidence>
<comment type="subcellular location">
    <subcellularLocation>
        <location evidence="1">Plastid</location>
        <location evidence="1">Chloroplast thylakoid membrane</location>
        <topology evidence="1">Multi-pass membrane protein</topology>
    </subcellularLocation>
</comment>
<dbReference type="InterPro" id="IPR022796">
    <property type="entry name" value="Chloroa_b-bind"/>
</dbReference>
<dbReference type="EMBL" id="KK101210">
    <property type="protein sequence ID" value="KIZ01747.1"/>
    <property type="molecule type" value="Genomic_DNA"/>
</dbReference>
<dbReference type="GO" id="GO:0009644">
    <property type="term" value="P:response to high light intensity"/>
    <property type="evidence" value="ECO:0007669"/>
    <property type="project" value="UniProtKB-ARBA"/>
</dbReference>
<dbReference type="GO" id="GO:0016168">
    <property type="term" value="F:chlorophyll binding"/>
    <property type="evidence" value="ECO:0007669"/>
    <property type="project" value="UniProtKB-KW"/>
</dbReference>
<comment type="function">
    <text evidence="19">The light-harvesting complex (LHC) functions as a light receptor, it captures and delivers excitation energy to photosystems with which it is closely associated.</text>
</comment>
<dbReference type="KEGG" id="mng:MNEG_6217"/>
<evidence type="ECO:0000256" key="16">
    <source>
        <dbReference type="ARBA" id="ARBA00023136"/>
    </source>
</evidence>
<feature type="binding site" evidence="18">
    <location>
        <position position="77"/>
    </location>
    <ligand>
        <name>chlorophyll a</name>
        <dbReference type="ChEBI" id="CHEBI:58416"/>
        <label>1</label>
    </ligand>
</feature>
<keyword evidence="16" id="KW-0472">Membrane</keyword>
<evidence type="ECO:0000313" key="20">
    <source>
        <dbReference type="EMBL" id="KIZ01747.1"/>
    </source>
</evidence>
<dbReference type="STRING" id="145388.A0A0D2MMG9"/>
<keyword evidence="21" id="KW-1185">Reference proteome</keyword>
<keyword evidence="6 19" id="KW-0934">Plastid</keyword>
<evidence type="ECO:0000256" key="10">
    <source>
        <dbReference type="ARBA" id="ARBA00022842"/>
    </source>
</evidence>
<evidence type="ECO:0000256" key="11">
    <source>
        <dbReference type="ARBA" id="ARBA00022946"/>
    </source>
</evidence>
<evidence type="ECO:0000256" key="9">
    <source>
        <dbReference type="ARBA" id="ARBA00022836"/>
    </source>
</evidence>
<feature type="binding site" description="axial binding residue" evidence="18">
    <location>
        <position position="82"/>
    </location>
    <ligand>
        <name>chlorophyll b</name>
        <dbReference type="ChEBI" id="CHEBI:61721"/>
        <label>1</label>
    </ligand>
    <ligandPart>
        <name>Mg</name>
        <dbReference type="ChEBI" id="CHEBI:25107"/>
    </ligandPart>
</feature>
<evidence type="ECO:0000256" key="15">
    <source>
        <dbReference type="ARBA" id="ARBA00023078"/>
    </source>
</evidence>
<feature type="binding site" evidence="18">
    <location>
        <position position="195"/>
    </location>
    <ligand>
        <name>chlorophyll a</name>
        <dbReference type="ChEBI" id="CHEBI:58416"/>
        <label>1</label>
    </ligand>
</feature>
<feature type="binding site" evidence="18">
    <location>
        <position position="80"/>
    </location>
    <ligand>
        <name>chlorophyll a</name>
        <dbReference type="ChEBI" id="CHEBI:58416"/>
        <label>1</label>
    </ligand>
</feature>
<evidence type="ECO:0000256" key="6">
    <source>
        <dbReference type="ARBA" id="ARBA00022640"/>
    </source>
</evidence>
<keyword evidence="17 19" id="KW-0604">Photosystem II</keyword>
<keyword evidence="10" id="KW-0460">Magnesium</keyword>
<keyword evidence="3 18" id="KW-0148">Chlorophyll</keyword>
<dbReference type="Pfam" id="PF00504">
    <property type="entry name" value="Chloroa_b-bind"/>
    <property type="match status" value="1"/>
</dbReference>
<dbReference type="PANTHER" id="PTHR21649">
    <property type="entry name" value="CHLOROPHYLL A/B BINDING PROTEIN"/>
    <property type="match status" value="1"/>
</dbReference>
<dbReference type="GO" id="GO:0009522">
    <property type="term" value="C:photosystem I"/>
    <property type="evidence" value="ECO:0007669"/>
    <property type="project" value="UniProtKB-KW"/>
</dbReference>
<dbReference type="GO" id="GO:0009765">
    <property type="term" value="P:photosynthesis, light harvesting"/>
    <property type="evidence" value="ECO:0007669"/>
    <property type="project" value="InterPro"/>
</dbReference>
<evidence type="ECO:0000313" key="21">
    <source>
        <dbReference type="Proteomes" id="UP000054498"/>
    </source>
</evidence>
<feature type="binding site" evidence="18">
    <location>
        <position position="190"/>
    </location>
    <ligand>
        <name>chlorophyll a</name>
        <dbReference type="ChEBI" id="CHEBI:58416"/>
        <label>1</label>
    </ligand>
</feature>
<keyword evidence="11" id="KW-0809">Transit peptide</keyword>
<dbReference type="Proteomes" id="UP000054498">
    <property type="component" value="Unassembled WGS sequence"/>
</dbReference>
<keyword evidence="4 19" id="KW-0150">Chloroplast</keyword>
<keyword evidence="13 19" id="KW-0157">Chromophore</keyword>
<protein>
    <recommendedName>
        <fullName evidence="19">Chlorophyll a-b binding protein, chloroplastic</fullName>
    </recommendedName>
</protein>
<dbReference type="GO" id="GO:0009535">
    <property type="term" value="C:chloroplast thylakoid membrane"/>
    <property type="evidence" value="ECO:0007669"/>
    <property type="project" value="UniProtKB-SubCell"/>
</dbReference>
<name>A0A0D2MMG9_9CHLO</name>
<dbReference type="FunFam" id="1.10.3460.10:FF:000012">
    <property type="entry name" value="Fucoxanthin chlorophyll a/c protein, LI818 clade"/>
    <property type="match status" value="1"/>
</dbReference>
<evidence type="ECO:0000256" key="2">
    <source>
        <dbReference type="ARBA" id="ARBA00007259"/>
    </source>
</evidence>
<organism evidence="20 21">
    <name type="scientific">Monoraphidium neglectum</name>
    <dbReference type="NCBI Taxonomy" id="145388"/>
    <lineage>
        <taxon>Eukaryota</taxon>
        <taxon>Viridiplantae</taxon>
        <taxon>Chlorophyta</taxon>
        <taxon>core chlorophytes</taxon>
        <taxon>Chlorophyceae</taxon>
        <taxon>CS clade</taxon>
        <taxon>Sphaeropleales</taxon>
        <taxon>Selenastraceae</taxon>
        <taxon>Monoraphidium</taxon>
    </lineage>
</organism>
<dbReference type="GO" id="GO:0009523">
    <property type="term" value="C:photosystem II"/>
    <property type="evidence" value="ECO:0007669"/>
    <property type="project" value="UniProtKB-KW"/>
</dbReference>
<feature type="binding site" evidence="18">
    <location>
        <position position="218"/>
    </location>
    <ligand>
        <name>chlorophyll a</name>
        <dbReference type="ChEBI" id="CHEBI:58416"/>
        <label>1</label>
    </ligand>
</feature>
<evidence type="ECO:0000256" key="1">
    <source>
        <dbReference type="ARBA" id="ARBA00004454"/>
    </source>
</evidence>
<keyword evidence="5 19" id="KW-0602">Photosynthesis</keyword>
<proteinExistence type="inferred from homology"/>
<evidence type="ECO:0000256" key="13">
    <source>
        <dbReference type="ARBA" id="ARBA00022991"/>
    </source>
</evidence>